<dbReference type="GO" id="GO:0004521">
    <property type="term" value="F:RNA endonuclease activity"/>
    <property type="evidence" value="ECO:0007669"/>
    <property type="project" value="InterPro"/>
</dbReference>
<organism evidence="10">
    <name type="scientific">uncultured bacterium UPO47</name>
    <dbReference type="NCBI Taxonomy" id="1776972"/>
    <lineage>
        <taxon>Bacteria</taxon>
        <taxon>environmental samples</taxon>
    </lineage>
</organism>
<evidence type="ECO:0000256" key="3">
    <source>
        <dbReference type="ARBA" id="ARBA00022722"/>
    </source>
</evidence>
<dbReference type="InterPro" id="IPR019199">
    <property type="entry name" value="Virulence_VapD/CRISPR_Cas2"/>
</dbReference>
<evidence type="ECO:0000256" key="8">
    <source>
        <dbReference type="ARBA" id="ARBA00023118"/>
    </source>
</evidence>
<evidence type="ECO:0000256" key="5">
    <source>
        <dbReference type="ARBA" id="ARBA00022759"/>
    </source>
</evidence>
<keyword evidence="3 9" id="KW-0540">Nuclease</keyword>
<dbReference type="InterPro" id="IPR021127">
    <property type="entry name" value="CRISPR_associated_Cas2"/>
</dbReference>
<dbReference type="AlphaFoldDB" id="A0A126T008"/>
<sequence>MSANGWRIMWVIAMFDVPVVTVEQRRAYQHLHDFLLKENFVRHQYSVYLRHLPTMAAANAQIARLRPWIPDGGHVTFFLLTDKQYGMTREFFGWRQTKKKPDAPQQVELF</sequence>
<proteinExistence type="inferred from homology"/>
<dbReference type="Gene3D" id="3.30.70.240">
    <property type="match status" value="1"/>
</dbReference>
<reference evidence="10" key="1">
    <citation type="journal article" date="2016" name="Appl. Environ. Microbiol.">
        <title>Functional Metagenomics of a Biostimulated Petroleum-Contaminated Soil Reveals an Extraordinary Diversity of Extradiol Dioxygenases.</title>
        <authorList>
            <person name="Terron-Gonzalez L."/>
            <person name="Martin-Cabello G."/>
            <person name="Ferrer M."/>
            <person name="Santero E."/>
        </authorList>
    </citation>
    <scope>NUCLEOTIDE SEQUENCE</scope>
</reference>
<dbReference type="GO" id="GO:0051607">
    <property type="term" value="P:defense response to virus"/>
    <property type="evidence" value="ECO:0007669"/>
    <property type="project" value="UniProtKB-UniRule"/>
</dbReference>
<dbReference type="HAMAP" id="MF_01471">
    <property type="entry name" value="Cas2"/>
    <property type="match status" value="1"/>
</dbReference>
<dbReference type="GO" id="GO:0046872">
    <property type="term" value="F:metal ion binding"/>
    <property type="evidence" value="ECO:0007669"/>
    <property type="project" value="UniProtKB-UniRule"/>
</dbReference>
<keyword evidence="4 9" id="KW-0479">Metal-binding</keyword>
<accession>A0A126T008</accession>
<dbReference type="GO" id="GO:0043571">
    <property type="term" value="P:maintenance of CRISPR repeat elements"/>
    <property type="evidence" value="ECO:0007669"/>
    <property type="project" value="UniProtKB-UniRule"/>
</dbReference>
<feature type="binding site" evidence="9">
    <location>
        <position position="16"/>
    </location>
    <ligand>
        <name>Mg(2+)</name>
        <dbReference type="ChEBI" id="CHEBI:18420"/>
        <note>catalytic</note>
    </ligand>
</feature>
<name>A0A126T008_9BACT</name>
<evidence type="ECO:0000256" key="2">
    <source>
        <dbReference type="ARBA" id="ARBA00009959"/>
    </source>
</evidence>
<dbReference type="NCBIfam" id="TIGR01573">
    <property type="entry name" value="cas2"/>
    <property type="match status" value="1"/>
</dbReference>
<evidence type="ECO:0000256" key="1">
    <source>
        <dbReference type="ARBA" id="ARBA00001946"/>
    </source>
</evidence>
<evidence type="ECO:0000313" key="10">
    <source>
        <dbReference type="EMBL" id="AMK59252.1"/>
    </source>
</evidence>
<dbReference type="SUPFAM" id="SSF143430">
    <property type="entry name" value="TTP0101/SSO1404-like"/>
    <property type="match status" value="1"/>
</dbReference>
<gene>
    <name evidence="9" type="primary">cas2</name>
</gene>
<comment type="cofactor">
    <cofactor evidence="1 9">
        <name>Mg(2+)</name>
        <dbReference type="ChEBI" id="CHEBI:18420"/>
    </cofactor>
</comment>
<evidence type="ECO:0000256" key="9">
    <source>
        <dbReference type="HAMAP-Rule" id="MF_01471"/>
    </source>
</evidence>
<keyword evidence="8 9" id="KW-0051">Antiviral defense</keyword>
<evidence type="ECO:0000256" key="6">
    <source>
        <dbReference type="ARBA" id="ARBA00022801"/>
    </source>
</evidence>
<dbReference type="EMBL" id="KU144975">
    <property type="protein sequence ID" value="AMK59252.1"/>
    <property type="molecule type" value="Genomic_DNA"/>
</dbReference>
<keyword evidence="5 9" id="KW-0255">Endonuclease</keyword>
<comment type="similarity">
    <text evidence="2 9">Belongs to the CRISPR-associated endoribonuclease Cas2 protein family.</text>
</comment>
<dbReference type="EC" id="3.1.-.-" evidence="9"/>
<protein>
    <recommendedName>
        <fullName evidence="9">CRISPR-associated endoribonuclease Cas2</fullName>
        <ecNumber evidence="9">3.1.-.-</ecNumber>
    </recommendedName>
</protein>
<dbReference type="GO" id="GO:0016787">
    <property type="term" value="F:hydrolase activity"/>
    <property type="evidence" value="ECO:0007669"/>
    <property type="project" value="UniProtKB-KW"/>
</dbReference>
<evidence type="ECO:0000256" key="4">
    <source>
        <dbReference type="ARBA" id="ARBA00022723"/>
    </source>
</evidence>
<comment type="subunit">
    <text evidence="9">Homodimer, forms a heterotetramer with a Cas1 homodimer.</text>
</comment>
<keyword evidence="6 9" id="KW-0378">Hydrolase</keyword>
<dbReference type="Pfam" id="PF09827">
    <property type="entry name" value="CRISPR_Cas2"/>
    <property type="match status" value="1"/>
</dbReference>
<keyword evidence="7 9" id="KW-0460">Magnesium</keyword>
<evidence type="ECO:0000256" key="7">
    <source>
        <dbReference type="ARBA" id="ARBA00022842"/>
    </source>
</evidence>
<comment type="function">
    <text evidence="9">CRISPR (clustered regularly interspaced short palindromic repeat), is an adaptive immune system that provides protection against mobile genetic elements (viruses, transposable elements and conjugative plasmids). CRISPR clusters contain sequences complementary to antecedent mobile elements and target invading nucleic acids. CRISPR clusters are transcribed and processed into CRISPR RNA (crRNA). Functions as a ssRNA-specific endoribonuclease. Involved in the integration of spacer DNA into the CRISPR cassette.</text>
</comment>